<dbReference type="Pfam" id="PF12796">
    <property type="entry name" value="Ank_2"/>
    <property type="match status" value="1"/>
</dbReference>
<sequence>MRDCRSKLTRILFLLCVVFVGFGQANRYDYLLFANTYAEVRKGIDLGADVDARLRGSTPLYDASRKNNMEILYLLLRRGADVNAISHGETALHKVVQFNNLKFAQALLKHRANPNIQDTIRGNTALHYATASRNSAMIALLMNYGANMDIENNKGEIPAQYILANVNVPAMSMENKHIRLVSSAFRVGSGSVNLTITNLTDEFVTITYGALYMDGNLVSDQSFSKKIPPRSSVAVGALPITSAAYESVSIKKGGVASIKYGFAIEYDVAGADDSLYKSTKTEVQIW</sequence>
<name>A0A377J5P2_9HELI</name>
<dbReference type="AlphaFoldDB" id="A0A377J5P2"/>
<evidence type="ECO:0000256" key="3">
    <source>
        <dbReference type="PROSITE-ProRule" id="PRU00023"/>
    </source>
</evidence>
<evidence type="ECO:0000256" key="1">
    <source>
        <dbReference type="ARBA" id="ARBA00022737"/>
    </source>
</evidence>
<proteinExistence type="predicted"/>
<feature type="repeat" description="ANK" evidence="3">
    <location>
        <begin position="87"/>
        <end position="119"/>
    </location>
</feature>
<feature type="repeat" description="ANK" evidence="3">
    <location>
        <begin position="55"/>
        <end position="87"/>
    </location>
</feature>
<evidence type="ECO:0000313" key="4">
    <source>
        <dbReference type="EMBL" id="STO97771.1"/>
    </source>
</evidence>
<evidence type="ECO:0000313" key="5">
    <source>
        <dbReference type="Proteomes" id="UP000254841"/>
    </source>
</evidence>
<dbReference type="InterPro" id="IPR036770">
    <property type="entry name" value="Ankyrin_rpt-contain_sf"/>
</dbReference>
<dbReference type="Gene3D" id="1.25.40.20">
    <property type="entry name" value="Ankyrin repeat-containing domain"/>
    <property type="match status" value="2"/>
</dbReference>
<dbReference type="PROSITE" id="PS50297">
    <property type="entry name" value="ANK_REP_REGION"/>
    <property type="match status" value="3"/>
</dbReference>
<reference evidence="4 5" key="1">
    <citation type="submission" date="2018-06" db="EMBL/GenBank/DDBJ databases">
        <authorList>
            <consortium name="Pathogen Informatics"/>
            <person name="Doyle S."/>
        </authorList>
    </citation>
    <scope>NUCLEOTIDE SEQUENCE [LARGE SCALE GENOMIC DNA]</scope>
    <source>
        <strain evidence="4 5">NCTC12410</strain>
    </source>
</reference>
<dbReference type="RefSeq" id="WP_115011986.1">
    <property type="nucleotide sequence ID" value="NZ_UGHV01000001.1"/>
</dbReference>
<keyword evidence="2 3" id="KW-0040">ANK repeat</keyword>
<keyword evidence="1" id="KW-0677">Repeat</keyword>
<dbReference type="SUPFAM" id="SSF48403">
    <property type="entry name" value="Ankyrin repeat"/>
    <property type="match status" value="1"/>
</dbReference>
<dbReference type="OrthoDB" id="5657095at2"/>
<dbReference type="PROSITE" id="PS50088">
    <property type="entry name" value="ANK_REPEAT"/>
    <property type="match status" value="3"/>
</dbReference>
<dbReference type="Proteomes" id="UP000254841">
    <property type="component" value="Unassembled WGS sequence"/>
</dbReference>
<accession>A0A377J5P2</accession>
<evidence type="ECO:0000256" key="2">
    <source>
        <dbReference type="ARBA" id="ARBA00023043"/>
    </source>
</evidence>
<organism evidence="4 5">
    <name type="scientific">Helicobacter canis</name>
    <dbReference type="NCBI Taxonomy" id="29419"/>
    <lineage>
        <taxon>Bacteria</taxon>
        <taxon>Pseudomonadati</taxon>
        <taxon>Campylobacterota</taxon>
        <taxon>Epsilonproteobacteria</taxon>
        <taxon>Campylobacterales</taxon>
        <taxon>Helicobacteraceae</taxon>
        <taxon>Helicobacter</taxon>
    </lineage>
</organism>
<feature type="repeat" description="ANK" evidence="3">
    <location>
        <begin position="121"/>
        <end position="153"/>
    </location>
</feature>
<gene>
    <name evidence="4" type="ORF">NCTC12410_01608</name>
</gene>
<dbReference type="SMART" id="SM00248">
    <property type="entry name" value="ANK"/>
    <property type="match status" value="3"/>
</dbReference>
<protein>
    <submittedName>
        <fullName evidence="4">Ankyrin repeat-containing protein</fullName>
    </submittedName>
</protein>
<dbReference type="InterPro" id="IPR002110">
    <property type="entry name" value="Ankyrin_rpt"/>
</dbReference>
<dbReference type="PANTHER" id="PTHR24171">
    <property type="entry name" value="ANKYRIN REPEAT DOMAIN-CONTAINING PROTEIN 39-RELATED"/>
    <property type="match status" value="1"/>
</dbReference>
<dbReference type="EMBL" id="UGHV01000001">
    <property type="protein sequence ID" value="STO97771.1"/>
    <property type="molecule type" value="Genomic_DNA"/>
</dbReference>